<dbReference type="InterPro" id="IPR000082">
    <property type="entry name" value="SEA_dom"/>
</dbReference>
<reference evidence="2 3" key="2">
    <citation type="submission" date="2018-11" db="EMBL/GenBank/DDBJ databases">
        <authorList>
            <consortium name="Pathogen Informatics"/>
        </authorList>
    </citation>
    <scope>NUCLEOTIDE SEQUENCE [LARGE SCALE GENOMIC DNA]</scope>
</reference>
<dbReference type="OrthoDB" id="9990982at2759"/>
<dbReference type="Proteomes" id="UP000276776">
    <property type="component" value="Unassembled WGS sequence"/>
</dbReference>
<gene>
    <name evidence="2" type="ORF">TCLT_LOCUS58</name>
</gene>
<dbReference type="InterPro" id="IPR036364">
    <property type="entry name" value="SEA_dom_sf"/>
</dbReference>
<dbReference type="Gene3D" id="3.30.70.960">
    <property type="entry name" value="SEA domain"/>
    <property type="match status" value="1"/>
</dbReference>
<dbReference type="Pfam" id="PF01390">
    <property type="entry name" value="SEA"/>
    <property type="match status" value="1"/>
</dbReference>
<organism evidence="4">
    <name type="scientific">Thelazia callipaeda</name>
    <name type="common">Oriental eyeworm</name>
    <name type="synonym">Parasitic nematode</name>
    <dbReference type="NCBI Taxonomy" id="103827"/>
    <lineage>
        <taxon>Eukaryota</taxon>
        <taxon>Metazoa</taxon>
        <taxon>Ecdysozoa</taxon>
        <taxon>Nematoda</taxon>
        <taxon>Chromadorea</taxon>
        <taxon>Rhabditida</taxon>
        <taxon>Spirurina</taxon>
        <taxon>Spiruromorpha</taxon>
        <taxon>Thelazioidea</taxon>
        <taxon>Thelaziidae</taxon>
        <taxon>Thelazia</taxon>
    </lineage>
</organism>
<keyword evidence="3" id="KW-1185">Reference proteome</keyword>
<evidence type="ECO:0000313" key="3">
    <source>
        <dbReference type="Proteomes" id="UP000276776"/>
    </source>
</evidence>
<dbReference type="PROSITE" id="PS50024">
    <property type="entry name" value="SEA"/>
    <property type="match status" value="1"/>
</dbReference>
<name>A0A0N5CJ65_THECL</name>
<evidence type="ECO:0000259" key="1">
    <source>
        <dbReference type="PROSITE" id="PS50024"/>
    </source>
</evidence>
<dbReference type="SUPFAM" id="SSF82671">
    <property type="entry name" value="SEA domain"/>
    <property type="match status" value="1"/>
</dbReference>
<dbReference type="EMBL" id="UYYF01000003">
    <property type="protein sequence ID" value="VDM94877.1"/>
    <property type="molecule type" value="Genomic_DNA"/>
</dbReference>
<accession>A0A0N5CJ65</accession>
<protein>
    <submittedName>
        <fullName evidence="4">SEA domain-containing protein</fullName>
    </submittedName>
</protein>
<dbReference type="OMA" id="YRFTINF"/>
<reference evidence="4" key="1">
    <citation type="submission" date="2017-02" db="UniProtKB">
        <authorList>
            <consortium name="WormBaseParasite"/>
        </authorList>
    </citation>
    <scope>IDENTIFICATION</scope>
</reference>
<sequence>MLLIPSLVSIFAIYRFTINFTGLPYSNSLRQSSSAKFRETSQEIVNSLQTLFSSFPGERNISVLNYRYQKVIGTLVTIEVKLRKAEPKLEEIIKRAIKSGYIGRYAVGFNGFEYQTLRGH</sequence>
<dbReference type="WBParaSite" id="TCLT_0000005701-mRNA-1">
    <property type="protein sequence ID" value="TCLT_0000005701-mRNA-1"/>
    <property type="gene ID" value="TCLT_0000005701"/>
</dbReference>
<proteinExistence type="predicted"/>
<dbReference type="AlphaFoldDB" id="A0A0N5CJ65"/>
<feature type="domain" description="SEA" evidence="1">
    <location>
        <begin position="10"/>
        <end position="114"/>
    </location>
</feature>
<evidence type="ECO:0000313" key="2">
    <source>
        <dbReference type="EMBL" id="VDM94877.1"/>
    </source>
</evidence>
<evidence type="ECO:0000313" key="4">
    <source>
        <dbReference type="WBParaSite" id="TCLT_0000005701-mRNA-1"/>
    </source>
</evidence>
<dbReference type="STRING" id="103827.A0A0N5CJ65"/>